<name>A0AAD8EG51_DIPPU</name>
<gene>
    <name evidence="2" type="ORF">L9F63_018229</name>
</gene>
<evidence type="ECO:0000256" key="1">
    <source>
        <dbReference type="SAM" id="Phobius"/>
    </source>
</evidence>
<reference evidence="2" key="2">
    <citation type="submission" date="2023-05" db="EMBL/GenBank/DDBJ databases">
        <authorList>
            <person name="Fouks B."/>
        </authorList>
    </citation>
    <scope>NUCLEOTIDE SEQUENCE</scope>
    <source>
        <strain evidence="2">Stay&amp;Tobe</strain>
        <tissue evidence="2">Testes</tissue>
    </source>
</reference>
<reference evidence="2" key="1">
    <citation type="journal article" date="2023" name="IScience">
        <title>Live-bearing cockroach genome reveals convergent evolutionary mechanisms linked to viviparity in insects and beyond.</title>
        <authorList>
            <person name="Fouks B."/>
            <person name="Harrison M.C."/>
            <person name="Mikhailova A.A."/>
            <person name="Marchal E."/>
            <person name="English S."/>
            <person name="Carruthers M."/>
            <person name="Jennings E.C."/>
            <person name="Chiamaka E.L."/>
            <person name="Frigard R.A."/>
            <person name="Pippel M."/>
            <person name="Attardo G.M."/>
            <person name="Benoit J.B."/>
            <person name="Bornberg-Bauer E."/>
            <person name="Tobe S.S."/>
        </authorList>
    </citation>
    <scope>NUCLEOTIDE SEQUENCE</scope>
    <source>
        <strain evidence="2">Stay&amp;Tobe</strain>
    </source>
</reference>
<protein>
    <submittedName>
        <fullName evidence="2">Uncharacterized protein</fullName>
    </submittedName>
</protein>
<feature type="transmembrane region" description="Helical" evidence="1">
    <location>
        <begin position="34"/>
        <end position="53"/>
    </location>
</feature>
<dbReference type="EMBL" id="JASPKZ010005683">
    <property type="protein sequence ID" value="KAJ9588417.1"/>
    <property type="molecule type" value="Genomic_DNA"/>
</dbReference>
<feature type="non-terminal residue" evidence="2">
    <location>
        <position position="1"/>
    </location>
</feature>
<accession>A0AAD8EG51</accession>
<keyword evidence="3" id="KW-1185">Reference proteome</keyword>
<proteinExistence type="predicted"/>
<keyword evidence="1" id="KW-1133">Transmembrane helix</keyword>
<dbReference type="Proteomes" id="UP001233999">
    <property type="component" value="Unassembled WGS sequence"/>
</dbReference>
<sequence length="56" mass="6240">KDKKEVFGNLEILSAILAIGLLGFIVSAQLEFCILLYVQFVTFYINAMIVLTLSDT</sequence>
<feature type="non-terminal residue" evidence="2">
    <location>
        <position position="56"/>
    </location>
</feature>
<dbReference type="AlphaFoldDB" id="A0AAD8EG51"/>
<evidence type="ECO:0000313" key="2">
    <source>
        <dbReference type="EMBL" id="KAJ9588417.1"/>
    </source>
</evidence>
<organism evidence="2 3">
    <name type="scientific">Diploptera punctata</name>
    <name type="common">Pacific beetle cockroach</name>
    <dbReference type="NCBI Taxonomy" id="6984"/>
    <lineage>
        <taxon>Eukaryota</taxon>
        <taxon>Metazoa</taxon>
        <taxon>Ecdysozoa</taxon>
        <taxon>Arthropoda</taxon>
        <taxon>Hexapoda</taxon>
        <taxon>Insecta</taxon>
        <taxon>Pterygota</taxon>
        <taxon>Neoptera</taxon>
        <taxon>Polyneoptera</taxon>
        <taxon>Dictyoptera</taxon>
        <taxon>Blattodea</taxon>
        <taxon>Blaberoidea</taxon>
        <taxon>Blaberidae</taxon>
        <taxon>Diplopterinae</taxon>
        <taxon>Diploptera</taxon>
    </lineage>
</organism>
<feature type="transmembrane region" description="Helical" evidence="1">
    <location>
        <begin position="12"/>
        <end position="28"/>
    </location>
</feature>
<evidence type="ECO:0000313" key="3">
    <source>
        <dbReference type="Proteomes" id="UP001233999"/>
    </source>
</evidence>
<keyword evidence="1" id="KW-0472">Membrane</keyword>
<comment type="caution">
    <text evidence="2">The sequence shown here is derived from an EMBL/GenBank/DDBJ whole genome shotgun (WGS) entry which is preliminary data.</text>
</comment>
<keyword evidence="1" id="KW-0812">Transmembrane</keyword>